<evidence type="ECO:0000256" key="7">
    <source>
        <dbReference type="ARBA" id="ARBA00023152"/>
    </source>
</evidence>
<comment type="function">
    <text evidence="9">Involved in the gluconeogenesis. Catalyzes stereospecifically the conversion of dihydroxyacetone phosphate (DHAP) to D-glyceraldehyde-3-phosphate (G3P).</text>
</comment>
<dbReference type="FunFam" id="3.20.20.70:FF:000016">
    <property type="entry name" value="Triosephosphate isomerase"/>
    <property type="match status" value="1"/>
</dbReference>
<dbReference type="HAMAP" id="MF_00147_B">
    <property type="entry name" value="TIM_B"/>
    <property type="match status" value="1"/>
</dbReference>
<evidence type="ECO:0000256" key="2">
    <source>
        <dbReference type="ARBA" id="ARBA00004680"/>
    </source>
</evidence>
<evidence type="ECO:0000256" key="8">
    <source>
        <dbReference type="ARBA" id="ARBA00023235"/>
    </source>
</evidence>
<dbReference type="EMBL" id="AIMB01000007">
    <property type="protein sequence ID" value="EJF90713.1"/>
    <property type="molecule type" value="Genomic_DNA"/>
</dbReference>
<reference evidence="11 12" key="1">
    <citation type="submission" date="2012-03" db="EMBL/GenBank/DDBJ databases">
        <title>The Genome Sequence of Bartonella tamiae Th239.</title>
        <authorList>
            <consortium name="The Broad Institute Genome Sequencing Platform"/>
            <consortium name="The Broad Institute Genome Sequencing Center for Infectious Disease"/>
            <person name="Feldgarden M."/>
            <person name="Kirby J."/>
            <person name="Kosoy M."/>
            <person name="Birtles R."/>
            <person name="Probert W.S."/>
            <person name="Chiaraviglio L."/>
            <person name="Young S.K."/>
            <person name="Zeng Q."/>
            <person name="Gargeya S."/>
            <person name="Fitzgerald M."/>
            <person name="Haas B."/>
            <person name="Abouelleil A."/>
            <person name="Alvarado L."/>
            <person name="Arachchi H.M."/>
            <person name="Berlin A."/>
            <person name="Chapman S.B."/>
            <person name="Gearin G."/>
            <person name="Goldberg J."/>
            <person name="Griggs A."/>
            <person name="Gujja S."/>
            <person name="Hansen M."/>
            <person name="Heiman D."/>
            <person name="Howarth C."/>
            <person name="Larimer J."/>
            <person name="Lui A."/>
            <person name="MacDonald P.J.P."/>
            <person name="McCowen C."/>
            <person name="Montmayeur A."/>
            <person name="Murphy C."/>
            <person name="Neiman D."/>
            <person name="Pearson M."/>
            <person name="Priest M."/>
            <person name="Roberts A."/>
            <person name="Saif S."/>
            <person name="Shea T."/>
            <person name="Sisk P."/>
            <person name="Stolte C."/>
            <person name="Sykes S."/>
            <person name="Wortman J."/>
            <person name="Nusbaum C."/>
            <person name="Birren B."/>
        </authorList>
    </citation>
    <scope>NUCLEOTIDE SEQUENCE [LARGE SCALE GENOMIC DNA]</scope>
    <source>
        <strain evidence="11 12">Th239</strain>
    </source>
</reference>
<sequence length="254" mass="27006">MTPNVRPLVAGNWKMNGTGETLTELRAIASGVSTDLGLLFEALICVPATLISRAADVLDGEKLLLGGQDCHTQDSGAHTGDISAPMLKEAGASYVIVGHSERRTDHHETDEIVHKKAQAAWHAGLKAIICVGETLAQRDEGITLEIIGKQLNDSVPNDATNENTIIAYEPVWAIGTGKTSTVDDVTKVHAFIRKTLNQRFGSKGQAMQLLYGGSVKPSNAHELLAVQNVDGALVGGASLKATDFLAICEAYRKL</sequence>
<evidence type="ECO:0000256" key="6">
    <source>
        <dbReference type="ARBA" id="ARBA00022490"/>
    </source>
</evidence>
<dbReference type="EC" id="5.3.1.1" evidence="9 10"/>
<comment type="catalytic activity">
    <reaction evidence="1">
        <text>L-erythrulose 1-phosphate = D-erythrulose 4-phosphate</text>
        <dbReference type="Rhea" id="RHEA:49588"/>
        <dbReference type="ChEBI" id="CHEBI:58002"/>
        <dbReference type="ChEBI" id="CHEBI:90796"/>
        <dbReference type="EC" id="5.3.1.33"/>
    </reaction>
</comment>
<dbReference type="eggNOG" id="COG0149">
    <property type="taxonomic scope" value="Bacteria"/>
</dbReference>
<dbReference type="Pfam" id="PF00121">
    <property type="entry name" value="TIM"/>
    <property type="match status" value="1"/>
</dbReference>
<dbReference type="InterPro" id="IPR000652">
    <property type="entry name" value="Triosephosphate_isomerase"/>
</dbReference>
<dbReference type="GO" id="GO:0004807">
    <property type="term" value="F:triose-phosphate isomerase activity"/>
    <property type="evidence" value="ECO:0007669"/>
    <property type="project" value="UniProtKB-UniRule"/>
</dbReference>
<dbReference type="CDD" id="cd00311">
    <property type="entry name" value="TIM"/>
    <property type="match status" value="1"/>
</dbReference>
<dbReference type="GO" id="GO:0006094">
    <property type="term" value="P:gluconeogenesis"/>
    <property type="evidence" value="ECO:0007669"/>
    <property type="project" value="UniProtKB-UniRule"/>
</dbReference>
<comment type="pathway">
    <text evidence="3">Carbohydrate metabolism; erythritol degradation.</text>
</comment>
<dbReference type="GO" id="GO:0046166">
    <property type="term" value="P:glyceraldehyde-3-phosphate biosynthetic process"/>
    <property type="evidence" value="ECO:0007669"/>
    <property type="project" value="TreeGrafter"/>
</dbReference>
<dbReference type="AlphaFoldDB" id="J0ZQ22"/>
<feature type="binding site" evidence="9">
    <location>
        <position position="175"/>
    </location>
    <ligand>
        <name>substrate</name>
    </ligand>
</feature>
<dbReference type="PANTHER" id="PTHR21139:SF42">
    <property type="entry name" value="TRIOSEPHOSPHATE ISOMERASE"/>
    <property type="match status" value="1"/>
</dbReference>
<dbReference type="RefSeq" id="WP_008039212.1">
    <property type="nucleotide sequence ID" value="NZ_JH725147.1"/>
</dbReference>
<keyword evidence="5 9" id="KW-0312">Gluconeogenesis</keyword>
<evidence type="ECO:0000313" key="12">
    <source>
        <dbReference type="Proteomes" id="UP000008952"/>
    </source>
</evidence>
<evidence type="ECO:0000313" key="11">
    <source>
        <dbReference type="EMBL" id="EJF90713.1"/>
    </source>
</evidence>
<dbReference type="PROSITE" id="PS51440">
    <property type="entry name" value="TIM_2"/>
    <property type="match status" value="1"/>
</dbReference>
<dbReference type="OrthoDB" id="9809429at2"/>
<gene>
    <name evidence="9" type="primary">tpiA</name>
    <name evidence="11" type="ORF">ME5_01114</name>
</gene>
<keyword evidence="8 9" id="KW-0413">Isomerase</keyword>
<feature type="binding site" evidence="9">
    <location>
        <begin position="235"/>
        <end position="236"/>
    </location>
    <ligand>
        <name>substrate</name>
    </ligand>
</feature>
<name>J0ZQ22_9HYPH</name>
<dbReference type="PATRIC" id="fig|1094558.3.peg.1211"/>
<comment type="pathway">
    <text evidence="2 9 10">Carbohydrate degradation; glycolysis; D-glyceraldehyde 3-phosphate from glycerone phosphate: step 1/1.</text>
</comment>
<dbReference type="PROSITE" id="PS00171">
    <property type="entry name" value="TIM_1"/>
    <property type="match status" value="1"/>
</dbReference>
<dbReference type="GO" id="GO:0006096">
    <property type="term" value="P:glycolytic process"/>
    <property type="evidence" value="ECO:0007669"/>
    <property type="project" value="UniProtKB-UniRule"/>
</dbReference>
<dbReference type="SUPFAM" id="SSF51351">
    <property type="entry name" value="Triosephosphate isomerase (TIM)"/>
    <property type="match status" value="1"/>
</dbReference>
<feature type="binding site" evidence="9">
    <location>
        <begin position="12"/>
        <end position="14"/>
    </location>
    <ligand>
        <name>substrate</name>
    </ligand>
</feature>
<keyword evidence="7 9" id="KW-0324">Glycolysis</keyword>
<feature type="active site" description="Electrophile" evidence="9">
    <location>
        <position position="99"/>
    </location>
</feature>
<feature type="active site" description="Proton acceptor" evidence="9">
    <location>
        <position position="169"/>
    </location>
</feature>
<comment type="catalytic activity">
    <reaction evidence="9 10">
        <text>D-glyceraldehyde 3-phosphate = dihydroxyacetone phosphate</text>
        <dbReference type="Rhea" id="RHEA:18585"/>
        <dbReference type="ChEBI" id="CHEBI:57642"/>
        <dbReference type="ChEBI" id="CHEBI:59776"/>
        <dbReference type="EC" id="5.3.1.1"/>
    </reaction>
</comment>
<dbReference type="InterPro" id="IPR013785">
    <property type="entry name" value="Aldolase_TIM"/>
</dbReference>
<comment type="subunit">
    <text evidence="9 10">Homodimer.</text>
</comment>
<dbReference type="HOGENOM" id="CLU_024251_2_1_5"/>
<protein>
    <recommendedName>
        <fullName evidence="9 10">Triosephosphate isomerase</fullName>
        <shortName evidence="9">TIM</shortName>
        <shortName evidence="9">TPI</shortName>
        <ecNumber evidence="9 10">5.3.1.1</ecNumber>
    </recommendedName>
    <alternativeName>
        <fullName evidence="9">Triose-phosphate isomerase</fullName>
    </alternativeName>
</protein>
<dbReference type="InterPro" id="IPR035990">
    <property type="entry name" value="TIM_sf"/>
</dbReference>
<comment type="pathway">
    <text evidence="9 10">Carbohydrate biosynthesis; gluconeogenesis.</text>
</comment>
<comment type="similarity">
    <text evidence="4 9 10">Belongs to the triosephosphate isomerase family.</text>
</comment>
<organism evidence="11 12">
    <name type="scientific">Bartonella tamiae Th239</name>
    <dbReference type="NCBI Taxonomy" id="1094558"/>
    <lineage>
        <taxon>Bacteria</taxon>
        <taxon>Pseudomonadati</taxon>
        <taxon>Pseudomonadota</taxon>
        <taxon>Alphaproteobacteria</taxon>
        <taxon>Hyphomicrobiales</taxon>
        <taxon>Bartonellaceae</taxon>
        <taxon>Bartonella</taxon>
    </lineage>
</organism>
<dbReference type="PANTHER" id="PTHR21139">
    <property type="entry name" value="TRIOSEPHOSPHATE ISOMERASE"/>
    <property type="match status" value="1"/>
</dbReference>
<dbReference type="InterPro" id="IPR020861">
    <property type="entry name" value="Triosephosphate_isomerase_AS"/>
</dbReference>
<dbReference type="Gene3D" id="3.20.20.70">
    <property type="entry name" value="Aldolase class I"/>
    <property type="match status" value="1"/>
</dbReference>
<dbReference type="GO" id="GO:0019563">
    <property type="term" value="P:glycerol catabolic process"/>
    <property type="evidence" value="ECO:0007669"/>
    <property type="project" value="TreeGrafter"/>
</dbReference>
<dbReference type="UniPathway" id="UPA00138"/>
<dbReference type="Proteomes" id="UP000008952">
    <property type="component" value="Unassembled WGS sequence"/>
</dbReference>
<feature type="binding site" evidence="9">
    <location>
        <position position="214"/>
    </location>
    <ligand>
        <name>substrate</name>
    </ligand>
</feature>
<evidence type="ECO:0000256" key="1">
    <source>
        <dbReference type="ARBA" id="ARBA00000148"/>
    </source>
</evidence>
<comment type="subcellular location">
    <subcellularLocation>
        <location evidence="9 10">Cytoplasm</location>
    </subcellularLocation>
</comment>
<dbReference type="UniPathway" id="UPA01066"/>
<evidence type="ECO:0000256" key="4">
    <source>
        <dbReference type="ARBA" id="ARBA00007422"/>
    </source>
</evidence>
<dbReference type="UniPathway" id="UPA00109">
    <property type="reaction ID" value="UER00189"/>
</dbReference>
<evidence type="ECO:0000256" key="5">
    <source>
        <dbReference type="ARBA" id="ARBA00022432"/>
    </source>
</evidence>
<proteinExistence type="inferred from homology"/>
<keyword evidence="6 9" id="KW-0963">Cytoplasm</keyword>
<dbReference type="NCBIfam" id="TIGR00419">
    <property type="entry name" value="tim"/>
    <property type="match status" value="1"/>
</dbReference>
<dbReference type="GO" id="GO:0005829">
    <property type="term" value="C:cytosol"/>
    <property type="evidence" value="ECO:0007669"/>
    <property type="project" value="TreeGrafter"/>
</dbReference>
<evidence type="ECO:0000256" key="9">
    <source>
        <dbReference type="HAMAP-Rule" id="MF_00147"/>
    </source>
</evidence>
<dbReference type="STRING" id="1094558.ME5_01114"/>
<accession>J0ZQ22</accession>
<comment type="caution">
    <text evidence="11">The sequence shown here is derived from an EMBL/GenBank/DDBJ whole genome shotgun (WGS) entry which is preliminary data.</text>
</comment>
<evidence type="ECO:0000256" key="3">
    <source>
        <dbReference type="ARBA" id="ARBA00004939"/>
    </source>
</evidence>
<evidence type="ECO:0000256" key="10">
    <source>
        <dbReference type="RuleBase" id="RU363013"/>
    </source>
</evidence>
<keyword evidence="12" id="KW-1185">Reference proteome</keyword>
<dbReference type="InterPro" id="IPR022896">
    <property type="entry name" value="TrioseP_Isoase_bac/euk"/>
</dbReference>